<reference evidence="2" key="1">
    <citation type="journal article" date="2019" name="Int. J. Syst. Evol. Microbiol.">
        <title>The Global Catalogue of Microorganisms (GCM) 10K type strain sequencing project: providing services to taxonomists for standard genome sequencing and annotation.</title>
        <authorList>
            <consortium name="The Broad Institute Genomics Platform"/>
            <consortium name="The Broad Institute Genome Sequencing Center for Infectious Disease"/>
            <person name="Wu L."/>
            <person name="Ma J."/>
        </authorList>
    </citation>
    <scope>NUCLEOTIDE SEQUENCE [LARGE SCALE GENOMIC DNA]</scope>
    <source>
        <strain evidence="2">IBRC-M 10987</strain>
    </source>
</reference>
<keyword evidence="2" id="KW-1185">Reference proteome</keyword>
<protein>
    <submittedName>
        <fullName evidence="1">Aminoglycoside 6-adenylyltransferase</fullName>
    </submittedName>
</protein>
<dbReference type="SUPFAM" id="SSF81301">
    <property type="entry name" value="Nucleotidyltransferase"/>
    <property type="match status" value="1"/>
</dbReference>
<dbReference type="SUPFAM" id="SSF81631">
    <property type="entry name" value="PAP/OAS1 substrate-binding domain"/>
    <property type="match status" value="1"/>
</dbReference>
<organism evidence="1 2">
    <name type="scientific">Paenibacillus xanthanilyticus</name>
    <dbReference type="NCBI Taxonomy" id="1783531"/>
    <lineage>
        <taxon>Bacteria</taxon>
        <taxon>Bacillati</taxon>
        <taxon>Bacillota</taxon>
        <taxon>Bacilli</taxon>
        <taxon>Bacillales</taxon>
        <taxon>Paenibacillaceae</taxon>
        <taxon>Paenibacillus</taxon>
    </lineage>
</organism>
<dbReference type="InterPro" id="IPR007530">
    <property type="entry name" value="Aminoglycoside_adenylylTfrase"/>
</dbReference>
<proteinExistence type="predicted"/>
<dbReference type="InterPro" id="IPR043519">
    <property type="entry name" value="NT_sf"/>
</dbReference>
<evidence type="ECO:0000313" key="2">
    <source>
        <dbReference type="Proteomes" id="UP001595715"/>
    </source>
</evidence>
<dbReference type="Gene3D" id="1.20.120.330">
    <property type="entry name" value="Nucleotidyltransferases domain 2"/>
    <property type="match status" value="1"/>
</dbReference>
<dbReference type="Pfam" id="PF04439">
    <property type="entry name" value="Adenyl_transf"/>
    <property type="match status" value="1"/>
</dbReference>
<gene>
    <name evidence="1" type="ORF">ACFOZ8_07525</name>
</gene>
<accession>A0ABV8K0N2</accession>
<comment type="caution">
    <text evidence="1">The sequence shown here is derived from an EMBL/GenBank/DDBJ whole genome shotgun (WGS) entry which is preliminary data.</text>
</comment>
<name>A0ABV8K0N2_9BACL</name>
<evidence type="ECO:0000313" key="1">
    <source>
        <dbReference type="EMBL" id="MFC4099501.1"/>
    </source>
</evidence>
<dbReference type="PIRSF" id="PIRSF000812">
    <property type="entry name" value="AAD"/>
    <property type="match status" value="1"/>
</dbReference>
<dbReference type="RefSeq" id="WP_377718197.1">
    <property type="nucleotide sequence ID" value="NZ_JBHSAM010000020.1"/>
</dbReference>
<dbReference type="EMBL" id="JBHSAM010000020">
    <property type="protein sequence ID" value="MFC4099501.1"/>
    <property type="molecule type" value="Genomic_DNA"/>
</dbReference>
<sequence>MRNEAQMMDLILSTAREDERIRAVILNGSRANPEARRDLFQDYDIVYVVASVEDIIRDRAWFDRFGERMIAQSSDQQLDSDRQPGDSFICMMQFMDGNRLDLRLFQADRLAELEPDSLSVLLLDKDGLIGEMEPPSLRDYAVKPPAAREFDACANEFWWVSTYVAKGLWRDELTYAKSMMDGPVREMLIRMLVWRIGERTGYAADTGKLGKYLKSHLAPAEWELFVRTYPDAVPERMWEALLRMGELFRQAGREVAAACGYVYPEEDDRRVTAHLAYVRRLAPDASDYMNRDGHGRI</sequence>
<dbReference type="Gene3D" id="3.30.460.10">
    <property type="entry name" value="Beta Polymerase, domain 2"/>
    <property type="match status" value="1"/>
</dbReference>
<dbReference type="Proteomes" id="UP001595715">
    <property type="component" value="Unassembled WGS sequence"/>
</dbReference>